<evidence type="ECO:0000256" key="2">
    <source>
        <dbReference type="ARBA" id="ARBA00004370"/>
    </source>
</evidence>
<evidence type="ECO:0000256" key="9">
    <source>
        <dbReference type="ARBA" id="ARBA00022723"/>
    </source>
</evidence>
<comment type="activity regulation">
    <text evidence="19">Activated by DAG and phorbol esters.</text>
</comment>
<keyword evidence="14" id="KW-0862">Zinc</keyword>
<dbReference type="InterPro" id="IPR008271">
    <property type="entry name" value="Ser/Thr_kinase_AS"/>
</dbReference>
<dbReference type="PROSITE" id="PS50003">
    <property type="entry name" value="PH_DOMAIN"/>
    <property type="match status" value="1"/>
</dbReference>
<evidence type="ECO:0000256" key="19">
    <source>
        <dbReference type="PIRNR" id="PIRNR000552"/>
    </source>
</evidence>
<evidence type="ECO:0000256" key="1">
    <source>
        <dbReference type="ARBA" id="ARBA00001946"/>
    </source>
</evidence>
<keyword evidence="13 19" id="KW-0418">Kinase</keyword>
<dbReference type="CDD" id="cd14082">
    <property type="entry name" value="STKc_PKD"/>
    <property type="match status" value="1"/>
</dbReference>
<evidence type="ECO:0000256" key="22">
    <source>
        <dbReference type="PROSITE-ProRule" id="PRU10141"/>
    </source>
</evidence>
<dbReference type="PROSITE" id="PS00108">
    <property type="entry name" value="PROTEIN_KINASE_ST"/>
    <property type="match status" value="1"/>
</dbReference>
<dbReference type="GO" id="GO:0007200">
    <property type="term" value="P:phospholipase C-activating G protein-coupled receptor signaling pathway"/>
    <property type="evidence" value="ECO:0007669"/>
    <property type="project" value="TreeGrafter"/>
</dbReference>
<dbReference type="AlphaFoldDB" id="A0A669BEB2"/>
<feature type="binding site" evidence="21 22">
    <location>
        <position position="560"/>
    </location>
    <ligand>
        <name>ATP</name>
        <dbReference type="ChEBI" id="CHEBI:30616"/>
    </ligand>
</feature>
<keyword evidence="28" id="KW-1185">Reference proteome</keyword>
<feature type="region of interest" description="Disordered" evidence="23">
    <location>
        <begin position="218"/>
        <end position="244"/>
    </location>
</feature>
<evidence type="ECO:0000256" key="18">
    <source>
        <dbReference type="ARBA" id="ARBA00047272"/>
    </source>
</evidence>
<evidence type="ECO:0000256" key="17">
    <source>
        <dbReference type="ARBA" id="ARBA00023136"/>
    </source>
</evidence>
<dbReference type="SUPFAM" id="SSF56112">
    <property type="entry name" value="Protein kinase-like (PK-like)"/>
    <property type="match status" value="1"/>
</dbReference>
<dbReference type="InterPro" id="IPR020454">
    <property type="entry name" value="DAG/PE-bd"/>
</dbReference>
<dbReference type="SUPFAM" id="SSF57889">
    <property type="entry name" value="Cysteine-rich domain"/>
    <property type="match status" value="2"/>
</dbReference>
<evidence type="ECO:0000256" key="21">
    <source>
        <dbReference type="PIRSR" id="PIRSR000552-2"/>
    </source>
</evidence>
<dbReference type="Gene3D" id="2.30.29.30">
    <property type="entry name" value="Pleckstrin-homology domain (PH domain)/Phosphotyrosine-binding domain (PTB)"/>
    <property type="match status" value="1"/>
</dbReference>
<dbReference type="SUPFAM" id="SSF50729">
    <property type="entry name" value="PH domain-like"/>
    <property type="match status" value="1"/>
</dbReference>
<reference evidence="27" key="2">
    <citation type="submission" date="2025-08" db="UniProtKB">
        <authorList>
            <consortium name="Ensembl"/>
        </authorList>
    </citation>
    <scope>IDENTIFICATION</scope>
</reference>
<evidence type="ECO:0000256" key="3">
    <source>
        <dbReference type="ARBA" id="ARBA00004496"/>
    </source>
</evidence>
<evidence type="ECO:0000256" key="11">
    <source>
        <dbReference type="ARBA" id="ARBA00022741"/>
    </source>
</evidence>
<dbReference type="Ensembl" id="ENSONIT00000060323.1">
    <property type="protein sequence ID" value="ENSONIP00000032830.1"/>
    <property type="gene ID" value="ENSONIG00000008132.2"/>
</dbReference>
<keyword evidence="15 19" id="KW-0067">ATP-binding</keyword>
<feature type="domain" description="Phorbol-ester/DAG-type" evidence="26">
    <location>
        <begin position="154"/>
        <end position="204"/>
    </location>
</feature>
<dbReference type="GO" id="GO:0005829">
    <property type="term" value="C:cytosol"/>
    <property type="evidence" value="ECO:0007669"/>
    <property type="project" value="TreeGrafter"/>
</dbReference>
<protein>
    <recommendedName>
        <fullName evidence="19">Serine/threonine-protein kinase</fullName>
        <ecNumber evidence="19">2.7.11.13</ecNumber>
    </recommendedName>
</protein>
<keyword evidence="7" id="KW-0597">Phosphoprotein</keyword>
<dbReference type="PANTHER" id="PTHR22968:SF26">
    <property type="entry name" value="SERINE_THREONINE-PROTEIN KINASE D3"/>
    <property type="match status" value="1"/>
</dbReference>
<dbReference type="PRINTS" id="PR00008">
    <property type="entry name" value="DAGPEDOMAIN"/>
</dbReference>
<dbReference type="FunFam" id="3.30.200.20:FF:000137">
    <property type="entry name" value="Serine/threonine-protein kinase"/>
    <property type="match status" value="1"/>
</dbReference>
<dbReference type="InterPro" id="IPR017441">
    <property type="entry name" value="Protein_kinase_ATP_BS"/>
</dbReference>
<feature type="domain" description="PH" evidence="24">
    <location>
        <begin position="380"/>
        <end position="496"/>
    </location>
</feature>
<dbReference type="InterPro" id="IPR001849">
    <property type="entry name" value="PH_domain"/>
</dbReference>
<dbReference type="Pfam" id="PF25525">
    <property type="entry name" value="Ubiquitin_PRKD1_N"/>
    <property type="match status" value="1"/>
</dbReference>
<gene>
    <name evidence="27" type="primary">PRKD3</name>
    <name evidence="27" type="synonym">prkd3</name>
</gene>
<dbReference type="EC" id="2.7.11.13" evidence="19"/>
<dbReference type="Gene3D" id="3.30.60.20">
    <property type="match status" value="2"/>
</dbReference>
<dbReference type="InterPro" id="IPR002219">
    <property type="entry name" value="PKC_DAG/PE"/>
</dbReference>
<feature type="binding site" evidence="21">
    <location>
        <begin position="537"/>
        <end position="545"/>
    </location>
    <ligand>
        <name>ATP</name>
        <dbReference type="ChEBI" id="CHEBI:30616"/>
    </ligand>
</feature>
<keyword evidence="16 19" id="KW-0460">Magnesium</keyword>
<keyword evidence="8 19" id="KW-0808">Transferase</keyword>
<evidence type="ECO:0000256" key="13">
    <source>
        <dbReference type="ARBA" id="ARBA00022777"/>
    </source>
</evidence>
<dbReference type="GO" id="GO:0004697">
    <property type="term" value="F:diacylglycerol-dependent serine/threonine kinase activity"/>
    <property type="evidence" value="ECO:0007669"/>
    <property type="project" value="UniProtKB-EC"/>
</dbReference>
<keyword evidence="11 19" id="KW-0547">Nucleotide-binding</keyword>
<dbReference type="GO" id="GO:0005524">
    <property type="term" value="F:ATP binding"/>
    <property type="evidence" value="ECO:0007669"/>
    <property type="project" value="UniProtKB-UniRule"/>
</dbReference>
<evidence type="ECO:0000256" key="23">
    <source>
        <dbReference type="SAM" id="MobiDB-lite"/>
    </source>
</evidence>
<comment type="cofactor">
    <cofactor evidence="1 19">
        <name>Mg(2+)</name>
        <dbReference type="ChEBI" id="CHEBI:18420"/>
    </cofactor>
</comment>
<keyword evidence="10" id="KW-0677">Repeat</keyword>
<feature type="compositionally biased region" description="Low complexity" evidence="23">
    <location>
        <begin position="24"/>
        <end position="33"/>
    </location>
</feature>
<dbReference type="PIRSF" id="PIRSF000552">
    <property type="entry name" value="PKC_mu_nu_D2"/>
    <property type="match status" value="1"/>
</dbReference>
<evidence type="ECO:0000256" key="20">
    <source>
        <dbReference type="PIRSR" id="PIRSR000552-1"/>
    </source>
</evidence>
<reference evidence="28" key="1">
    <citation type="submission" date="2012-01" db="EMBL/GenBank/DDBJ databases">
        <title>The Genome Sequence of Oreochromis niloticus (Nile Tilapia).</title>
        <authorList>
            <consortium name="Broad Institute Genome Assembly Team"/>
            <consortium name="Broad Institute Sequencing Platform"/>
            <person name="Di Palma F."/>
            <person name="Johnson J."/>
            <person name="Lander E.S."/>
            <person name="Lindblad-Toh K."/>
        </authorList>
    </citation>
    <scope>NUCLEOTIDE SEQUENCE [LARGE SCALE GENOMIC DNA]</scope>
</reference>
<dbReference type="GO" id="GO:0016020">
    <property type="term" value="C:membrane"/>
    <property type="evidence" value="ECO:0007669"/>
    <property type="project" value="UniProtKB-SubCell"/>
</dbReference>
<evidence type="ECO:0000256" key="7">
    <source>
        <dbReference type="ARBA" id="ARBA00022553"/>
    </source>
</evidence>
<evidence type="ECO:0000313" key="27">
    <source>
        <dbReference type="Ensembl" id="ENSONIP00000032830.1"/>
    </source>
</evidence>
<dbReference type="InterPro" id="IPR011009">
    <property type="entry name" value="Kinase-like_dom_sf"/>
</dbReference>
<evidence type="ECO:0000256" key="14">
    <source>
        <dbReference type="ARBA" id="ARBA00022833"/>
    </source>
</evidence>
<dbReference type="GO" id="GO:0008270">
    <property type="term" value="F:zinc ion binding"/>
    <property type="evidence" value="ECO:0007669"/>
    <property type="project" value="UniProtKB-KW"/>
</dbReference>
<dbReference type="GeneTree" id="ENSGT00950000183024"/>
<evidence type="ECO:0000256" key="6">
    <source>
        <dbReference type="ARBA" id="ARBA00022527"/>
    </source>
</evidence>
<reference evidence="27" key="3">
    <citation type="submission" date="2025-09" db="UniProtKB">
        <authorList>
            <consortium name="Ensembl"/>
        </authorList>
    </citation>
    <scope>IDENTIFICATION</scope>
</reference>
<dbReference type="InterPro" id="IPR000719">
    <property type="entry name" value="Prot_kinase_dom"/>
</dbReference>
<dbReference type="Proteomes" id="UP000005207">
    <property type="component" value="Linkage group LG19"/>
</dbReference>
<dbReference type="PANTHER" id="PTHR22968">
    <property type="entry name" value="PROTEIN KINASE C, MU"/>
    <property type="match status" value="1"/>
</dbReference>
<feature type="region of interest" description="Disordered" evidence="23">
    <location>
        <begin position="24"/>
        <end position="55"/>
    </location>
</feature>
<dbReference type="PROSITE" id="PS50011">
    <property type="entry name" value="PROTEIN_KINASE_DOM"/>
    <property type="match status" value="1"/>
</dbReference>
<dbReference type="InterPro" id="IPR057764">
    <property type="entry name" value="Ubiquitin_PRKD1-3_N"/>
</dbReference>
<dbReference type="PROSITE" id="PS00479">
    <property type="entry name" value="ZF_DAG_PE_1"/>
    <property type="match status" value="2"/>
</dbReference>
<dbReference type="Pfam" id="PF00169">
    <property type="entry name" value="PH"/>
    <property type="match status" value="1"/>
</dbReference>
<dbReference type="FunFam" id="2.30.29.30:FF:000056">
    <property type="entry name" value="Serine/threonine-protein kinase"/>
    <property type="match status" value="1"/>
</dbReference>
<evidence type="ECO:0000256" key="16">
    <source>
        <dbReference type="ARBA" id="ARBA00022842"/>
    </source>
</evidence>
<evidence type="ECO:0000256" key="15">
    <source>
        <dbReference type="ARBA" id="ARBA00022840"/>
    </source>
</evidence>
<dbReference type="SMART" id="SM00220">
    <property type="entry name" value="S_TKc"/>
    <property type="match status" value="1"/>
</dbReference>
<keyword evidence="12" id="KW-0863">Zinc-finger</keyword>
<dbReference type="InterPro" id="IPR015727">
    <property type="entry name" value="Protein_Kinase_C_mu-related"/>
</dbReference>
<evidence type="ECO:0000313" key="28">
    <source>
        <dbReference type="Proteomes" id="UP000005207"/>
    </source>
</evidence>
<proteinExistence type="inferred from homology"/>
<dbReference type="SMART" id="SM00109">
    <property type="entry name" value="C1"/>
    <property type="match status" value="2"/>
</dbReference>
<evidence type="ECO:0000259" key="25">
    <source>
        <dbReference type="PROSITE" id="PS50011"/>
    </source>
</evidence>
<feature type="active site" description="Proton acceptor" evidence="20">
    <location>
        <position position="654"/>
    </location>
</feature>
<evidence type="ECO:0000256" key="5">
    <source>
        <dbReference type="ARBA" id="ARBA00022490"/>
    </source>
</evidence>
<evidence type="ECO:0000256" key="8">
    <source>
        <dbReference type="ARBA" id="ARBA00022679"/>
    </source>
</evidence>
<dbReference type="Gene3D" id="3.30.200.20">
    <property type="entry name" value="Phosphorylase Kinase, domain 1"/>
    <property type="match status" value="1"/>
</dbReference>
<accession>A0A669BEB2</accession>
<feature type="region of interest" description="Disordered" evidence="23">
    <location>
        <begin position="815"/>
        <end position="838"/>
    </location>
</feature>
<keyword evidence="5 19" id="KW-0963">Cytoplasm</keyword>
<comment type="catalytic activity">
    <reaction evidence="18 19">
        <text>L-threonyl-[protein] + ATP = O-phospho-L-threonyl-[protein] + ADP + H(+)</text>
        <dbReference type="Rhea" id="RHEA:46608"/>
        <dbReference type="Rhea" id="RHEA-COMP:11060"/>
        <dbReference type="Rhea" id="RHEA-COMP:11605"/>
        <dbReference type="ChEBI" id="CHEBI:15378"/>
        <dbReference type="ChEBI" id="CHEBI:30013"/>
        <dbReference type="ChEBI" id="CHEBI:30616"/>
        <dbReference type="ChEBI" id="CHEBI:61977"/>
        <dbReference type="ChEBI" id="CHEBI:456216"/>
        <dbReference type="EC" id="2.7.11.13"/>
    </reaction>
</comment>
<evidence type="ECO:0000256" key="10">
    <source>
        <dbReference type="ARBA" id="ARBA00022737"/>
    </source>
</evidence>
<feature type="compositionally biased region" description="Basic and acidic residues" evidence="23">
    <location>
        <begin position="815"/>
        <end position="827"/>
    </location>
</feature>
<dbReference type="FunFam" id="1.10.510.10:FF:000151">
    <property type="entry name" value="Serine/threonine-protein kinase"/>
    <property type="match status" value="1"/>
</dbReference>
<name>A0A669BEB2_ORENI</name>
<evidence type="ECO:0000256" key="4">
    <source>
        <dbReference type="ARBA" id="ARBA00008582"/>
    </source>
</evidence>
<feature type="compositionally biased region" description="Polar residues" evidence="23">
    <location>
        <begin position="39"/>
        <end position="55"/>
    </location>
</feature>
<dbReference type="Pfam" id="PF00130">
    <property type="entry name" value="C1_1"/>
    <property type="match status" value="2"/>
</dbReference>
<sequence length="838" mass="94649">MSASSPPSLPRAFLHSVHLHHPSLPSTPLSSPSGPIYTRLSNGSHSAPSPTNSRSSFHGVSFLLQIGLTRETVNLEASDLSLSAVKDLVCSIVDQKFPECGFFGMYDKILLFRHDLNDENILQRLTAAEDIHEGDLIEVVLSAQATVEDFQIRPHALYVHSYKAPTFCDYCGEMLWGLVRQGLKCEGCGLNYHKRCAFKIPNNCSGVRKRRLSNVSLPGPSLSVPRPLPAENAQRSHQEAGKRIPSWSGRPIWMDKMEKTRVKVPHTFAIHTYTRPTICQYCKRLLKGLFRQGMQCKDCRFNCHKRCASKVPRDCLGEVDFNGGKFCINVQTDSCLFLIFAILNKSSCAEPASPGPSTSTNIPLMRVVQSIKHTKRRSSTVVKEGWMVHYTSRDNLRKRHYWRLDSKSLSLFQNDTGAKFYKEIPLSEILQVEQCRDYSNLAQGSNPHCFEIITATMVYYVGENNGSHYHSPALAASGVGMEVAQGWEKAIRQALMPVTPQPSVACALSISISVSNCQVQENVDIASVYQIFSDEVLGSGQFGIVYGGKHRKSGRDVAIKVIDKMRFPTKQESQLRNEVAILQNLHHPGIVNLECMFETPERVFVVMEKLHGDMLEMILSSEKSKLPERITKFLVTQILVALRHLHFKNIVHCDLKPENVLLASAEPFPQVKLCDFGFARIIGEKSFRRSVVGTPAYLAPEVLRSKGYNRSLDMWSVGVIVYVSLSGTFPFNEDEDINDQIQNAAFMYPPTPWKDISAEATDLINNLLQVKMRKRYSVDKCLSHPWLQDYQTWLDLREFETRRGERYITHESDDARWEDRVERHSPEAGKVGKTQQRL</sequence>
<dbReference type="FunFam" id="3.30.60.20:FF:000007">
    <property type="entry name" value="Serine/threonine-protein kinase"/>
    <property type="match status" value="1"/>
</dbReference>
<evidence type="ECO:0000256" key="12">
    <source>
        <dbReference type="ARBA" id="ARBA00022771"/>
    </source>
</evidence>
<comment type="subcellular location">
    <subcellularLocation>
        <location evidence="3 19">Cytoplasm</location>
    </subcellularLocation>
    <subcellularLocation>
        <location evidence="2">Membrane</location>
    </subcellularLocation>
</comment>
<comment type="similarity">
    <text evidence="4">Belongs to the protein kinase superfamily. CAMK Ser/Thr protein kinase family. PKD subfamily.</text>
</comment>
<dbReference type="Gene3D" id="1.10.510.10">
    <property type="entry name" value="Transferase(Phosphotransferase) domain 1"/>
    <property type="match status" value="1"/>
</dbReference>
<dbReference type="InterPro" id="IPR011993">
    <property type="entry name" value="PH-like_dom_sf"/>
</dbReference>
<feature type="domain" description="Phorbol-ester/DAG-type" evidence="26">
    <location>
        <begin position="265"/>
        <end position="315"/>
    </location>
</feature>
<organism evidence="27 28">
    <name type="scientific">Oreochromis niloticus</name>
    <name type="common">Nile tilapia</name>
    <name type="synonym">Tilapia nilotica</name>
    <dbReference type="NCBI Taxonomy" id="8128"/>
    <lineage>
        <taxon>Eukaryota</taxon>
        <taxon>Metazoa</taxon>
        <taxon>Chordata</taxon>
        <taxon>Craniata</taxon>
        <taxon>Vertebrata</taxon>
        <taxon>Euteleostomi</taxon>
        <taxon>Actinopterygii</taxon>
        <taxon>Neopterygii</taxon>
        <taxon>Teleostei</taxon>
        <taxon>Neoteleostei</taxon>
        <taxon>Acanthomorphata</taxon>
        <taxon>Ovalentaria</taxon>
        <taxon>Cichlomorphae</taxon>
        <taxon>Cichliformes</taxon>
        <taxon>Cichlidae</taxon>
        <taxon>African cichlids</taxon>
        <taxon>Pseudocrenilabrinae</taxon>
        <taxon>Oreochromini</taxon>
        <taxon>Oreochromis</taxon>
    </lineage>
</organism>
<keyword evidence="6 19" id="KW-0723">Serine/threonine-protein kinase</keyword>
<dbReference type="InterPro" id="IPR046349">
    <property type="entry name" value="C1-like_sf"/>
</dbReference>
<dbReference type="SMART" id="SM00233">
    <property type="entry name" value="PH"/>
    <property type="match status" value="1"/>
</dbReference>
<dbReference type="CDD" id="cd20841">
    <property type="entry name" value="C1_PKD3_rpt1"/>
    <property type="match status" value="1"/>
</dbReference>
<dbReference type="FunFam" id="3.30.60.20:FF:000019">
    <property type="entry name" value="Serine/threonine-protein kinase"/>
    <property type="match status" value="1"/>
</dbReference>
<dbReference type="GO" id="GO:0035556">
    <property type="term" value="P:intracellular signal transduction"/>
    <property type="evidence" value="ECO:0007669"/>
    <property type="project" value="TreeGrafter"/>
</dbReference>
<feature type="domain" description="Protein kinase" evidence="25">
    <location>
        <begin position="531"/>
        <end position="787"/>
    </location>
</feature>
<dbReference type="PROSITE" id="PS50081">
    <property type="entry name" value="ZF_DAG_PE_2"/>
    <property type="match status" value="2"/>
</dbReference>
<dbReference type="CDD" id="cd01239">
    <property type="entry name" value="PH_PKD"/>
    <property type="match status" value="1"/>
</dbReference>
<keyword evidence="17" id="KW-0472">Membrane</keyword>
<evidence type="ECO:0000259" key="26">
    <source>
        <dbReference type="PROSITE" id="PS50081"/>
    </source>
</evidence>
<dbReference type="PROSITE" id="PS00107">
    <property type="entry name" value="PROTEIN_KINASE_ATP"/>
    <property type="match status" value="1"/>
</dbReference>
<keyword evidence="9 19" id="KW-0479">Metal-binding</keyword>
<dbReference type="Pfam" id="PF00069">
    <property type="entry name" value="Pkinase"/>
    <property type="match status" value="1"/>
</dbReference>
<evidence type="ECO:0000259" key="24">
    <source>
        <dbReference type="PROSITE" id="PS50003"/>
    </source>
</evidence>